<dbReference type="SUPFAM" id="SSF56935">
    <property type="entry name" value="Porins"/>
    <property type="match status" value="1"/>
</dbReference>
<evidence type="ECO:0000313" key="14">
    <source>
        <dbReference type="Proteomes" id="UP000188947"/>
    </source>
</evidence>
<keyword evidence="3 8" id="KW-1134">Transmembrane beta strand</keyword>
<dbReference type="OrthoDB" id="9768177at2"/>
<proteinExistence type="inferred from homology"/>
<keyword evidence="2 8" id="KW-0813">Transport</keyword>
<name>A0A1V3U4N1_ELIME</name>
<comment type="subcellular location">
    <subcellularLocation>
        <location evidence="1 8">Cell outer membrane</location>
        <topology evidence="1 8">Multi-pass membrane protein</topology>
    </subcellularLocation>
</comment>
<keyword evidence="6 8" id="KW-0472">Membrane</keyword>
<dbReference type="eggNOG" id="COG1629">
    <property type="taxonomic scope" value="Bacteria"/>
</dbReference>
<dbReference type="InterPro" id="IPR036942">
    <property type="entry name" value="Beta-barrel_TonB_sf"/>
</dbReference>
<dbReference type="SMR" id="A0A1V3U4N1"/>
<evidence type="ECO:0000313" key="13">
    <source>
        <dbReference type="EMBL" id="OOH97986.1"/>
    </source>
</evidence>
<dbReference type="Proteomes" id="UP000188947">
    <property type="component" value="Unassembled WGS sequence"/>
</dbReference>
<evidence type="ECO:0000256" key="4">
    <source>
        <dbReference type="ARBA" id="ARBA00022692"/>
    </source>
</evidence>
<dbReference type="EMBL" id="MPOG01000001">
    <property type="protein sequence ID" value="OOH97986.1"/>
    <property type="molecule type" value="Genomic_DNA"/>
</dbReference>
<organism evidence="13 14">
    <name type="scientific">Elizabethkingia meningoseptica</name>
    <name type="common">Chryseobacterium meningosepticum</name>
    <dbReference type="NCBI Taxonomy" id="238"/>
    <lineage>
        <taxon>Bacteria</taxon>
        <taxon>Pseudomonadati</taxon>
        <taxon>Bacteroidota</taxon>
        <taxon>Flavobacteriia</taxon>
        <taxon>Flavobacteriales</taxon>
        <taxon>Weeksellaceae</taxon>
        <taxon>Elizabethkingia</taxon>
    </lineage>
</organism>
<evidence type="ECO:0000256" key="7">
    <source>
        <dbReference type="ARBA" id="ARBA00023237"/>
    </source>
</evidence>
<evidence type="ECO:0000259" key="11">
    <source>
        <dbReference type="Pfam" id="PF00593"/>
    </source>
</evidence>
<dbReference type="PROSITE" id="PS52016">
    <property type="entry name" value="TONB_DEPENDENT_REC_3"/>
    <property type="match status" value="1"/>
</dbReference>
<evidence type="ECO:0000256" key="8">
    <source>
        <dbReference type="PROSITE-ProRule" id="PRU01360"/>
    </source>
</evidence>
<keyword evidence="14" id="KW-1185">Reference proteome</keyword>
<dbReference type="Gene3D" id="2.40.170.20">
    <property type="entry name" value="TonB-dependent receptor, beta-barrel domain"/>
    <property type="match status" value="1"/>
</dbReference>
<feature type="signal peptide" evidence="10">
    <location>
        <begin position="1"/>
        <end position="22"/>
    </location>
</feature>
<evidence type="ECO:0000256" key="5">
    <source>
        <dbReference type="ARBA" id="ARBA00023077"/>
    </source>
</evidence>
<evidence type="ECO:0000259" key="12">
    <source>
        <dbReference type="Pfam" id="PF07715"/>
    </source>
</evidence>
<reference evidence="13 14" key="1">
    <citation type="submission" date="2016-11" db="EMBL/GenBank/DDBJ databases">
        <title>Genome sequence and comparative genomic analysis of clinical strain Elizabethkingia meningoseptica 61421 PRCM.</title>
        <authorList>
            <person name="Wang M."/>
            <person name="Hu S."/>
            <person name="Cao L."/>
            <person name="Jiang T."/>
            <person name="Zhou Y."/>
            <person name="Ming D."/>
        </authorList>
    </citation>
    <scope>NUCLEOTIDE SEQUENCE [LARGE SCALE GENOMIC DNA]</scope>
    <source>
        <strain evidence="13 14">61421 PRCM</strain>
    </source>
</reference>
<dbReference type="InterPro" id="IPR023996">
    <property type="entry name" value="TonB-dep_OMP_SusC/RagA"/>
</dbReference>
<comment type="caution">
    <text evidence="13">The sequence shown here is derived from an EMBL/GenBank/DDBJ whole genome shotgun (WGS) entry which is preliminary data.</text>
</comment>
<dbReference type="Pfam" id="PF07715">
    <property type="entry name" value="Plug"/>
    <property type="match status" value="1"/>
</dbReference>
<keyword evidence="5 9" id="KW-0798">TonB box</keyword>
<keyword evidence="10" id="KW-0732">Signal</keyword>
<feature type="domain" description="TonB-dependent receptor-like beta-barrel" evidence="11">
    <location>
        <begin position="346"/>
        <end position="855"/>
    </location>
</feature>
<dbReference type="InterPro" id="IPR039426">
    <property type="entry name" value="TonB-dep_rcpt-like"/>
</dbReference>
<feature type="chain" id="PRO_5010713141" evidence="10">
    <location>
        <begin position="23"/>
        <end position="1011"/>
    </location>
</feature>
<dbReference type="InterPro" id="IPR012910">
    <property type="entry name" value="Plug_dom"/>
</dbReference>
<sequence>MKKLTNSVLAVVLSSTFVVVSAQNTKQDTTKTKNIEEVVITGALGIKRKADAVVSAQQVVSAKELTVAAPPDAIQGLQAKVSGLQITQTNTSVNPTNRIVLRGVKSITGDNQALVVIDNVISSATILQQLPPESIESINVIKGLQGAALYGAQGVNGVIVVTTKKGSQSEKIQFTLTNATEITEAYKLPLYQKRYGKGAVDNSWTNESLDGTYYVPWENTSWGPAFSNPKIGGMMMPSGLPQLNNQFIMEKYAPLDDMYGQLFNKGVLFQNGLSMNVGGYDSYAFLSVNRQDNSFVIPGDKMKRNSFIFKGGKTFGKFHIDANFQYVNQSISQADGTTANQSGTTLTDGSLWYDFIQNPTSSNVRLFRNSGRDAYTTSYATNPFWSINHVRSNSYSDYLSGIIGLKYDFNDHINITYTGNLMTRTENTTNYNDGDIVSRIYNTPDVPFLDGGTGETAGLPNIDSYYYNSIAKTRNYYGDLMLNFNYDLSDNWGLKFNIGNNMQDLQYSIVQVGGVGLDVPGWYHIKNVLKPAPWSTLDNFVRNSRIVSGFANLDLSYKDYLFLNGTFRYDQTSVFGTYATGDKKFKDPGYAYYSGGFSFIPTKAFESLKGNVLNYMKISGSYTKVGNASSVGAYAIDPIMNIPTGYPFNGLPSYVTNTAPTSANIKPEFISTIEANLSLGLFKDRITLDGSVYQSNTKDLITRATMSSASGLASLLGNYGEMRMRGFDIDLGLVPIKTQNFQWNLKASYSMSRSKIIALADGLDQVALTTVNDYGGIGIYAVKGQDFAIIRGGNVFERDPEGRIVVNDKGVPLFTGKVTDLGRTTPDFIMNFSTSIRYKGFTLSGVAEWRKGGTFIAPIKSTLAFAGNSEDSGDFDRSKGYVVPNSVQLVNGNYVTNTTPYLGRANYQGANSYFGPFIRTLSEYYAVDATFFKIREIALTYDIPKKVFANTFINSLTIGAYARNPFIQYAKTNRNFADPETSSTNGNGAGYANQTQYPTTRTFGFNIKATF</sequence>
<keyword evidence="7 8" id="KW-0998">Cell outer membrane</keyword>
<dbReference type="NCBIfam" id="TIGR04056">
    <property type="entry name" value="OMP_RagA_SusC"/>
    <property type="match status" value="1"/>
</dbReference>
<comment type="similarity">
    <text evidence="8 9">Belongs to the TonB-dependent receptor family.</text>
</comment>
<dbReference type="Gene3D" id="2.170.130.10">
    <property type="entry name" value="TonB-dependent receptor, plug domain"/>
    <property type="match status" value="1"/>
</dbReference>
<evidence type="ECO:0000256" key="10">
    <source>
        <dbReference type="SAM" id="SignalP"/>
    </source>
</evidence>
<dbReference type="RefSeq" id="WP_069215461.1">
    <property type="nucleotide sequence ID" value="NZ_CP016378.1"/>
</dbReference>
<evidence type="ECO:0000256" key="9">
    <source>
        <dbReference type="RuleBase" id="RU003357"/>
    </source>
</evidence>
<evidence type="ECO:0000256" key="2">
    <source>
        <dbReference type="ARBA" id="ARBA00022448"/>
    </source>
</evidence>
<dbReference type="AlphaFoldDB" id="A0A1V3U4N1"/>
<evidence type="ECO:0000256" key="6">
    <source>
        <dbReference type="ARBA" id="ARBA00023136"/>
    </source>
</evidence>
<dbReference type="GO" id="GO:0009279">
    <property type="term" value="C:cell outer membrane"/>
    <property type="evidence" value="ECO:0007669"/>
    <property type="project" value="UniProtKB-SubCell"/>
</dbReference>
<dbReference type="InterPro" id="IPR000531">
    <property type="entry name" value="Beta-barrel_TonB"/>
</dbReference>
<dbReference type="STRING" id="238.BBD35_02535"/>
<evidence type="ECO:0000256" key="3">
    <source>
        <dbReference type="ARBA" id="ARBA00022452"/>
    </source>
</evidence>
<protein>
    <submittedName>
        <fullName evidence="13">SusC/RagA family TonB-linked outer membrane protein</fullName>
    </submittedName>
</protein>
<dbReference type="Pfam" id="PF00593">
    <property type="entry name" value="TonB_dep_Rec_b-barrel"/>
    <property type="match status" value="1"/>
</dbReference>
<evidence type="ECO:0000256" key="1">
    <source>
        <dbReference type="ARBA" id="ARBA00004571"/>
    </source>
</evidence>
<dbReference type="InterPro" id="IPR037066">
    <property type="entry name" value="Plug_dom_sf"/>
</dbReference>
<accession>A0A1V3U4N1</accession>
<keyword evidence="4 8" id="KW-0812">Transmembrane</keyword>
<feature type="domain" description="TonB-dependent receptor plug" evidence="12">
    <location>
        <begin position="53"/>
        <end position="158"/>
    </location>
</feature>
<gene>
    <name evidence="13" type="ORF">BMF97_01575</name>
</gene>